<evidence type="ECO:0000256" key="3">
    <source>
        <dbReference type="SAM" id="MobiDB-lite"/>
    </source>
</evidence>
<dbReference type="Gene3D" id="1.10.287.470">
    <property type="entry name" value="Helix hairpin bin"/>
    <property type="match status" value="1"/>
</dbReference>
<organism evidence="7 8">
    <name type="scientific">Paracoccus solventivorans</name>
    <dbReference type="NCBI Taxonomy" id="53463"/>
    <lineage>
        <taxon>Bacteria</taxon>
        <taxon>Pseudomonadati</taxon>
        <taxon>Pseudomonadota</taxon>
        <taxon>Alphaproteobacteria</taxon>
        <taxon>Rhodobacterales</taxon>
        <taxon>Paracoccaceae</taxon>
        <taxon>Paracoccus</taxon>
    </lineage>
</organism>
<protein>
    <submittedName>
        <fullName evidence="7">Membrane fusion protein, multidrug efflux system</fullName>
    </submittedName>
</protein>
<dbReference type="GO" id="GO:0005886">
    <property type="term" value="C:plasma membrane"/>
    <property type="evidence" value="ECO:0007669"/>
    <property type="project" value="TreeGrafter"/>
</dbReference>
<comment type="similarity">
    <text evidence="1">Belongs to the membrane fusion protein (MFP) (TC 8.A.1) family.</text>
</comment>
<dbReference type="InterPro" id="IPR058626">
    <property type="entry name" value="MdtA-like_b-barrel"/>
</dbReference>
<evidence type="ECO:0000313" key="8">
    <source>
        <dbReference type="Proteomes" id="UP000184444"/>
    </source>
</evidence>
<dbReference type="AlphaFoldDB" id="A0A1M7GL78"/>
<feature type="domain" description="Multidrug resistance protein MdtA-like barrel-sandwich hybrid" evidence="5">
    <location>
        <begin position="78"/>
        <end position="217"/>
    </location>
</feature>
<keyword evidence="2" id="KW-0175">Coiled coil</keyword>
<name>A0A1M7GL78_9RHOB</name>
<dbReference type="Proteomes" id="UP000184444">
    <property type="component" value="Unassembled WGS sequence"/>
</dbReference>
<dbReference type="PANTHER" id="PTHR30158">
    <property type="entry name" value="ACRA/E-RELATED COMPONENT OF DRUG EFFLUX TRANSPORTER"/>
    <property type="match status" value="1"/>
</dbReference>
<proteinExistence type="inferred from homology"/>
<dbReference type="InterPro" id="IPR006143">
    <property type="entry name" value="RND_pump_MFP"/>
</dbReference>
<dbReference type="SUPFAM" id="SSF111369">
    <property type="entry name" value="HlyD-like secretion proteins"/>
    <property type="match status" value="1"/>
</dbReference>
<dbReference type="PANTHER" id="PTHR30158:SF3">
    <property type="entry name" value="MULTIDRUG EFFLUX PUMP SUBUNIT ACRA-RELATED"/>
    <property type="match status" value="1"/>
</dbReference>
<dbReference type="NCBIfam" id="TIGR01730">
    <property type="entry name" value="RND_mfp"/>
    <property type="match status" value="1"/>
</dbReference>
<evidence type="ECO:0000313" key="7">
    <source>
        <dbReference type="EMBL" id="SHM16961.1"/>
    </source>
</evidence>
<dbReference type="STRING" id="53463.SAMN05444389_104194"/>
<accession>A0A1M7GL78</accession>
<evidence type="ECO:0000259" key="6">
    <source>
        <dbReference type="Pfam" id="PF25944"/>
    </source>
</evidence>
<dbReference type="GO" id="GO:0022857">
    <property type="term" value="F:transmembrane transporter activity"/>
    <property type="evidence" value="ECO:0007669"/>
    <property type="project" value="InterPro"/>
</dbReference>
<evidence type="ECO:0000259" key="5">
    <source>
        <dbReference type="Pfam" id="PF25917"/>
    </source>
</evidence>
<keyword evidence="8" id="KW-1185">Reference proteome</keyword>
<dbReference type="RefSeq" id="WP_234952024.1">
    <property type="nucleotide sequence ID" value="NZ_FRCK01000004.1"/>
</dbReference>
<feature type="signal peptide" evidence="4">
    <location>
        <begin position="1"/>
        <end position="34"/>
    </location>
</feature>
<keyword evidence="4" id="KW-0732">Signal</keyword>
<feature type="region of interest" description="Disordered" evidence="3">
    <location>
        <begin position="264"/>
        <end position="283"/>
    </location>
</feature>
<evidence type="ECO:0000256" key="1">
    <source>
        <dbReference type="ARBA" id="ARBA00009477"/>
    </source>
</evidence>
<dbReference type="Gene3D" id="2.40.30.170">
    <property type="match status" value="1"/>
</dbReference>
<dbReference type="Gene3D" id="2.40.420.20">
    <property type="match status" value="1"/>
</dbReference>
<gene>
    <name evidence="7" type="ORF">SAMN05444389_104194</name>
</gene>
<evidence type="ECO:0000256" key="4">
    <source>
        <dbReference type="SAM" id="SignalP"/>
    </source>
</evidence>
<feature type="chain" id="PRO_5012455286" evidence="4">
    <location>
        <begin position="35"/>
        <end position="414"/>
    </location>
</feature>
<feature type="coiled-coil region" evidence="2">
    <location>
        <begin position="153"/>
        <end position="180"/>
    </location>
</feature>
<dbReference type="Pfam" id="PF25944">
    <property type="entry name" value="Beta-barrel_RND"/>
    <property type="match status" value="1"/>
</dbReference>
<reference evidence="8" key="1">
    <citation type="submission" date="2016-11" db="EMBL/GenBank/DDBJ databases">
        <authorList>
            <person name="Varghese N."/>
            <person name="Submissions S."/>
        </authorList>
    </citation>
    <scope>NUCLEOTIDE SEQUENCE [LARGE SCALE GENOMIC DNA]</scope>
    <source>
        <strain evidence="8">DSM 6637</strain>
    </source>
</reference>
<evidence type="ECO:0000256" key="2">
    <source>
        <dbReference type="SAM" id="Coils"/>
    </source>
</evidence>
<dbReference type="InterPro" id="IPR058625">
    <property type="entry name" value="MdtA-like_BSH"/>
</dbReference>
<dbReference type="GO" id="GO:0046677">
    <property type="term" value="P:response to antibiotic"/>
    <property type="evidence" value="ECO:0007669"/>
    <property type="project" value="TreeGrafter"/>
</dbReference>
<dbReference type="EMBL" id="FRCK01000004">
    <property type="protein sequence ID" value="SHM16961.1"/>
    <property type="molecule type" value="Genomic_DNA"/>
</dbReference>
<dbReference type="Gene3D" id="2.40.50.100">
    <property type="match status" value="1"/>
</dbReference>
<sequence length="414" mass="43099">MTDRTRFRHLMSIRRGAFPMLATVLALGAGPAAAQAPGPAPGPGAQAPREVGVMPLGRATVPVTVTLPGRAVAYQETAIRPQVGGEIVEIAYQPGRQVKAGTVLFRLDADQLSATLSAAEAAVTSAEAAVEGASATVARYDRLSGTGVSRAELESAQVALANARAALSRAEAERELAQLAVDRTAIRSPIDGIADIARVSVGDLVTANQADPLTTVTQLDPIYVDVTESRATVLRNRERHVQGTLIRSTGPEAQLILETGQVHPQPGQIVAPGRQVSPTTGTVPFRWQFPNPDRLILPGQFIRVRMTIGQVEGVLVPQGPTRRAATGQLTAFFARDGVAEEVVLTEVGTHEGNWIVTEGAAEGDLLILDGLTNLNHGQAITTIPVTIDAEGVVREVEPAGTAAAAAATPAAAAN</sequence>
<dbReference type="Pfam" id="PF25917">
    <property type="entry name" value="BSH_RND"/>
    <property type="match status" value="1"/>
</dbReference>
<dbReference type="GO" id="GO:0030313">
    <property type="term" value="C:cell envelope"/>
    <property type="evidence" value="ECO:0007669"/>
    <property type="project" value="UniProtKB-SubCell"/>
</dbReference>
<feature type="domain" description="Multidrug resistance protein MdtA-like beta-barrel" evidence="6">
    <location>
        <begin position="221"/>
        <end position="309"/>
    </location>
</feature>